<accession>Q7X2Y1</accession>
<dbReference type="EMBL" id="AY281356">
    <property type="protein sequence ID" value="AAP58583.1"/>
    <property type="molecule type" value="Genomic_DNA"/>
</dbReference>
<dbReference type="AlphaFoldDB" id="Q7X2Y1"/>
<proteinExistence type="predicted"/>
<sequence length="319" mass="35772">MGKTIAVALVSAVVGAGVMALVQQRGGSATPQNERPARTADDKPNFSGVWQAINEAHWDLQAHEARAGIITQPGVYPYEFARVPAAAVLPLGAAAGVPGSIGVVDGDEIPYKPEAAALKKENGEHWVDRDPELKCYLPGIPRAMYMPYPFQIIQSTNKIQMAFTFANAARTIHLDTVEGPPDDTYMGHSVGRWEGDTLVVDVNSFNGRNWFDRAGNFHSASLKLVERFTPITPDAIRYEVTVDDPETFTRQWKISMPLYRRLEPNAQLLEYPCIEFAEEFLYGHVRRTPLVTRWESDTMTVDITRKVPEGDKFYDWYRR</sequence>
<feature type="compositionally biased region" description="Basic and acidic residues" evidence="1">
    <location>
        <begin position="35"/>
        <end position="44"/>
    </location>
</feature>
<organism evidence="2">
    <name type="scientific">uncultured Acidobacteriota bacterium</name>
    <dbReference type="NCBI Taxonomy" id="171953"/>
    <lineage>
        <taxon>Bacteria</taxon>
        <taxon>Pseudomonadati</taxon>
        <taxon>Acidobacteriota</taxon>
        <taxon>environmental samples</taxon>
    </lineage>
</organism>
<name>Q7X2Y1_9BACT</name>
<protein>
    <submittedName>
        <fullName evidence="2">Uncharacterized protein</fullName>
    </submittedName>
</protein>
<evidence type="ECO:0000256" key="1">
    <source>
        <dbReference type="SAM" id="MobiDB-lite"/>
    </source>
</evidence>
<evidence type="ECO:0000313" key="2">
    <source>
        <dbReference type="EMBL" id="AAP58583.1"/>
    </source>
</evidence>
<feature type="region of interest" description="Disordered" evidence="1">
    <location>
        <begin position="24"/>
        <end position="45"/>
    </location>
</feature>
<reference evidence="2" key="1">
    <citation type="journal article" date="2003" name="Mol. Microbiol.">
        <title>Acidobacteria form a coherent but highly diverse group within the bacterial domain: evidence from environmental genomics.</title>
        <authorList>
            <person name="Quaiser A."/>
            <person name="Ochsenreiter T."/>
            <person name="Lanz C."/>
            <person name="Schuster S.C."/>
            <person name="Treusch A.H."/>
            <person name="Eck J."/>
            <person name="Schleper C."/>
        </authorList>
    </citation>
    <scope>NUCLEOTIDE SEQUENCE</scope>
</reference>